<name>A0A4R0RR57_9APHY</name>
<dbReference type="AlphaFoldDB" id="A0A4R0RR57"/>
<feature type="transmembrane region" description="Helical" evidence="1">
    <location>
        <begin position="73"/>
        <end position="94"/>
    </location>
</feature>
<keyword evidence="1" id="KW-0472">Membrane</keyword>
<dbReference type="STRING" id="92696.A0A4R0RR57"/>
<evidence type="ECO:0000313" key="3">
    <source>
        <dbReference type="Proteomes" id="UP000292702"/>
    </source>
</evidence>
<organism evidence="2 3">
    <name type="scientific">Steccherinum ochraceum</name>
    <dbReference type="NCBI Taxonomy" id="92696"/>
    <lineage>
        <taxon>Eukaryota</taxon>
        <taxon>Fungi</taxon>
        <taxon>Dikarya</taxon>
        <taxon>Basidiomycota</taxon>
        <taxon>Agaricomycotina</taxon>
        <taxon>Agaricomycetes</taxon>
        <taxon>Polyporales</taxon>
        <taxon>Steccherinaceae</taxon>
        <taxon>Steccherinum</taxon>
    </lineage>
</organism>
<feature type="transmembrane region" description="Helical" evidence="1">
    <location>
        <begin position="33"/>
        <end position="53"/>
    </location>
</feature>
<protein>
    <submittedName>
        <fullName evidence="2">Uncharacterized protein</fullName>
    </submittedName>
</protein>
<gene>
    <name evidence="2" type="ORF">EIP91_010086</name>
</gene>
<reference evidence="2 3" key="1">
    <citation type="submission" date="2018-11" db="EMBL/GenBank/DDBJ databases">
        <title>Genome assembly of Steccherinum ochraceum LE-BIN_3174, the white-rot fungus of the Steccherinaceae family (The Residual Polyporoid clade, Polyporales, Basidiomycota).</title>
        <authorList>
            <person name="Fedorova T.V."/>
            <person name="Glazunova O.A."/>
            <person name="Landesman E.O."/>
            <person name="Moiseenko K.V."/>
            <person name="Psurtseva N.V."/>
            <person name="Savinova O.S."/>
            <person name="Shakhova N.V."/>
            <person name="Tyazhelova T.V."/>
            <person name="Vasina D.V."/>
        </authorList>
    </citation>
    <scope>NUCLEOTIDE SEQUENCE [LARGE SCALE GENOMIC DNA]</scope>
    <source>
        <strain evidence="2 3">LE-BIN_3174</strain>
    </source>
</reference>
<keyword evidence="1" id="KW-1133">Transmembrane helix</keyword>
<evidence type="ECO:0000313" key="2">
    <source>
        <dbReference type="EMBL" id="TCD71380.1"/>
    </source>
</evidence>
<sequence>MNETGSYFNETMPDNPDLGGSTWSWQGEPQFRGTFSIITSCISTLVICTWATIHVNIRAQYSRSGSIATKVGWMFIGILAPEYLLLIAFLDYFAARKLVREWNEVADQAVPRQKDVERAEGAAMFTFPGTLPDRLLRRNFTLSDAFYASMGGYVFGFRETPESLAGDADRQEPKLFLADRRSRVSLTANGFRFLMRFDPDLIPTVPPETIEDRGKMDSLARILMIAQLLWYYICTQPHHLSPSREVRPLEGDIVQPLAHTENPDAKFHIPPQWYLKRLHVDEPAQLHGTDIYRWRLATRAVVRYEQSFSRIDESLLLGFKYQPLISTYPTLSSVLNYPIPEISSTMYTTVVVALSSAYGGAHLAGCPVQLPGFCRIPPDDPYRILYGRLWNSPPEITTRVVLVPAIDNPAQVTAFTAQFLDLAPLHLTSDGEGRILARHGYHVIGKRVESDFFDTKSGFGGCVVIGHPGTDTSMFLYHQLFWYLHNGIPCVFQVSAARAYVFLSQDIYLLDLDDPCWAFDRTLRALECPEPIRVLVDSGELSGIGTPHSYFHALHTAGRFFVIQASPSRSAWYRGWAKRFVAHKMYVEPWSWNELYSLGTTLFQQTYQELAMAYNEFGPIPRLCLPSSPPHLMRNHARQSRRMAAEHLAGEAAEAKMESGWRFTDHRLDEDSKGGEYFVFLLSPRPACEAVTADLNVSTKAAAYEFCQALLAAKAQALRAMFQGYMWPANDYFKDIAQAGVVFEMIAHLCLSKGTPVTLSSMVSDHTEVIIVGPWNPLTFIHLADVESTSVPQARYCIFHSTQGSRFAFDSIYISDGDVFLFAMTVESSISVDITSLEYLRTVLKDYPPERDPWHFVFVVPRGMAAGFEVQGFLSPHGGGNEWTDLLCLYVAEFDVSSVGSHSQ</sequence>
<dbReference type="Proteomes" id="UP000292702">
    <property type="component" value="Unassembled WGS sequence"/>
</dbReference>
<keyword evidence="1" id="KW-0812">Transmembrane</keyword>
<evidence type="ECO:0000256" key="1">
    <source>
        <dbReference type="SAM" id="Phobius"/>
    </source>
</evidence>
<comment type="caution">
    <text evidence="2">The sequence shown here is derived from an EMBL/GenBank/DDBJ whole genome shotgun (WGS) entry which is preliminary data.</text>
</comment>
<dbReference type="OrthoDB" id="9451547at2759"/>
<dbReference type="EMBL" id="RWJN01000006">
    <property type="protein sequence ID" value="TCD71380.1"/>
    <property type="molecule type" value="Genomic_DNA"/>
</dbReference>
<dbReference type="PANTHER" id="PTHR35043">
    <property type="entry name" value="TRANSCRIPTION FACTOR DOMAIN-CONTAINING PROTEIN"/>
    <property type="match status" value="1"/>
</dbReference>
<accession>A0A4R0RR57</accession>
<keyword evidence="3" id="KW-1185">Reference proteome</keyword>
<dbReference type="PANTHER" id="PTHR35043:SF7">
    <property type="entry name" value="TRANSCRIPTION FACTOR DOMAIN-CONTAINING PROTEIN"/>
    <property type="match status" value="1"/>
</dbReference>
<proteinExistence type="predicted"/>